<gene>
    <name evidence="3" type="ORF">J2S69_000121</name>
    <name evidence="2" type="ORF">O2L01_00270</name>
</gene>
<accession>A0A9X3PGR3</accession>
<keyword evidence="5" id="KW-1185">Reference proteome</keyword>
<evidence type="ECO:0000313" key="3">
    <source>
        <dbReference type="EMBL" id="MDR7336402.1"/>
    </source>
</evidence>
<feature type="transmembrane region" description="Helical" evidence="1">
    <location>
        <begin position="90"/>
        <end position="109"/>
    </location>
</feature>
<dbReference type="EMBL" id="JAPZVQ010000001">
    <property type="protein sequence ID" value="MDA1383396.1"/>
    <property type="molecule type" value="Genomic_DNA"/>
</dbReference>
<keyword evidence="1" id="KW-1133">Transmembrane helix</keyword>
<feature type="transmembrane region" description="Helical" evidence="1">
    <location>
        <begin position="121"/>
        <end position="139"/>
    </location>
</feature>
<proteinExistence type="predicted"/>
<keyword evidence="1" id="KW-0472">Membrane</keyword>
<dbReference type="RefSeq" id="WP_270119357.1">
    <property type="nucleotide sequence ID" value="NZ_BAAAOM010000002.1"/>
</dbReference>
<dbReference type="AlphaFoldDB" id="A0A9X3PGR3"/>
<dbReference type="Proteomes" id="UP001183604">
    <property type="component" value="Unassembled WGS sequence"/>
</dbReference>
<comment type="caution">
    <text evidence="2">The sequence shown here is derived from an EMBL/GenBank/DDBJ whole genome shotgun (WGS) entry which is preliminary data.</text>
</comment>
<keyword evidence="1" id="KW-0812">Transmembrane</keyword>
<evidence type="ECO:0000256" key="1">
    <source>
        <dbReference type="SAM" id="Phobius"/>
    </source>
</evidence>
<evidence type="ECO:0000313" key="5">
    <source>
        <dbReference type="Proteomes" id="UP001183604"/>
    </source>
</evidence>
<organism evidence="2 4">
    <name type="scientific">Glycomyces lechevalierae</name>
    <dbReference type="NCBI Taxonomy" id="256034"/>
    <lineage>
        <taxon>Bacteria</taxon>
        <taxon>Bacillati</taxon>
        <taxon>Actinomycetota</taxon>
        <taxon>Actinomycetes</taxon>
        <taxon>Glycomycetales</taxon>
        <taxon>Glycomycetaceae</taxon>
        <taxon>Glycomyces</taxon>
    </lineage>
</organism>
<feature type="transmembrane region" description="Helical" evidence="1">
    <location>
        <begin position="25"/>
        <end position="43"/>
    </location>
</feature>
<feature type="transmembrane region" description="Helical" evidence="1">
    <location>
        <begin position="63"/>
        <end position="83"/>
    </location>
</feature>
<protein>
    <submittedName>
        <fullName evidence="3">Peptidoglycan/LPS O-acetylase OafA/YrhL</fullName>
    </submittedName>
</protein>
<reference evidence="2" key="1">
    <citation type="submission" date="2022-12" db="EMBL/GenBank/DDBJ databases">
        <title>Gycomyces niveus sp.nov., a novel actinomycete isolated from soil in Shouguang.</title>
        <authorList>
            <person name="Yang X."/>
        </authorList>
    </citation>
    <scope>NUCLEOTIDE SEQUENCE</scope>
    <source>
        <strain evidence="2">DSM 44724</strain>
    </source>
</reference>
<dbReference type="Proteomes" id="UP001145799">
    <property type="component" value="Unassembled WGS sequence"/>
</dbReference>
<evidence type="ECO:0000313" key="2">
    <source>
        <dbReference type="EMBL" id="MDA1383396.1"/>
    </source>
</evidence>
<dbReference type="EMBL" id="JAVDYD010000001">
    <property type="protein sequence ID" value="MDR7336402.1"/>
    <property type="molecule type" value="Genomic_DNA"/>
</dbReference>
<reference evidence="3 5" key="2">
    <citation type="submission" date="2023-07" db="EMBL/GenBank/DDBJ databases">
        <title>Sequencing the genomes of 1000 actinobacteria strains.</title>
        <authorList>
            <person name="Klenk H.-P."/>
        </authorList>
    </citation>
    <scope>NUCLEOTIDE SEQUENCE [LARGE SCALE GENOMIC DNA]</scope>
    <source>
        <strain evidence="3 5">DSM 44724</strain>
    </source>
</reference>
<sequence length="155" mass="16262">MPSDHPLTDLDAGTSPRWPARLGRALAITALQVLAAAAVFALFLIPASNATSEGPDDWAGFEYIVMGVLGAPVVGAIVGMFVASRMRMPLYGLYALPALLCAAAFLAPFFSATRGLELPGLPVFIGGNLLIALATVRLPRRPARPKRDRAPLPSA</sequence>
<name>A0A9X3PGR3_9ACTN</name>
<evidence type="ECO:0000313" key="4">
    <source>
        <dbReference type="Proteomes" id="UP001145799"/>
    </source>
</evidence>